<reference evidence="13" key="1">
    <citation type="submission" date="2020-05" db="EMBL/GenBank/DDBJ databases">
        <title>Phylogenomic resolution of chytrid fungi.</title>
        <authorList>
            <person name="Stajich J.E."/>
            <person name="Amses K."/>
            <person name="Simmons R."/>
            <person name="Seto K."/>
            <person name="Myers J."/>
            <person name="Bonds A."/>
            <person name="Quandt C.A."/>
            <person name="Barry K."/>
            <person name="Liu P."/>
            <person name="Grigoriev I."/>
            <person name="Longcore J.E."/>
            <person name="James T.Y."/>
        </authorList>
    </citation>
    <scope>NUCLEOTIDE SEQUENCE</scope>
    <source>
        <strain evidence="13">JEL0476</strain>
    </source>
</reference>
<proteinExistence type="predicted"/>
<feature type="transmembrane region" description="Helical" evidence="11">
    <location>
        <begin position="206"/>
        <end position="225"/>
    </location>
</feature>
<evidence type="ECO:0000256" key="11">
    <source>
        <dbReference type="SAM" id="Phobius"/>
    </source>
</evidence>
<keyword evidence="9" id="KW-0406">Ion transport</keyword>
<gene>
    <name evidence="13" type="ORF">HK099_006436</name>
</gene>
<keyword evidence="14" id="KW-1185">Reference proteome</keyword>
<dbReference type="SUPFAM" id="SSF52343">
    <property type="entry name" value="Ferredoxin reductase-like, C-terminal NADP-linked domain"/>
    <property type="match status" value="1"/>
</dbReference>
<dbReference type="InterPro" id="IPR013112">
    <property type="entry name" value="FAD-bd_8"/>
</dbReference>
<keyword evidence="3 11" id="KW-0812">Transmembrane</keyword>
<evidence type="ECO:0000256" key="10">
    <source>
        <dbReference type="ARBA" id="ARBA00023136"/>
    </source>
</evidence>
<evidence type="ECO:0000256" key="5">
    <source>
        <dbReference type="ARBA" id="ARBA00022982"/>
    </source>
</evidence>
<dbReference type="InterPro" id="IPR050369">
    <property type="entry name" value="RBOH/FRE"/>
</dbReference>
<evidence type="ECO:0000256" key="3">
    <source>
        <dbReference type="ARBA" id="ARBA00022692"/>
    </source>
</evidence>
<dbReference type="PROSITE" id="PS51384">
    <property type="entry name" value="FAD_FR"/>
    <property type="match status" value="1"/>
</dbReference>
<feature type="transmembrane region" description="Helical" evidence="11">
    <location>
        <begin position="162"/>
        <end position="185"/>
    </location>
</feature>
<dbReference type="GO" id="GO:0006952">
    <property type="term" value="P:defense response"/>
    <property type="evidence" value="ECO:0007669"/>
    <property type="project" value="TreeGrafter"/>
</dbReference>
<dbReference type="PANTHER" id="PTHR11972:SF153">
    <property type="entry name" value="SUPEROXIDE-GENERATING NADPH OXIDASE HEAVY CHAIN SUBUNIT A"/>
    <property type="match status" value="1"/>
</dbReference>
<keyword evidence="2" id="KW-0349">Heme</keyword>
<protein>
    <recommendedName>
        <fullName evidence="12">FAD-binding FR-type domain-containing protein</fullName>
    </recommendedName>
</protein>
<keyword evidence="5" id="KW-0249">Electron transport</keyword>
<feature type="transmembrane region" description="Helical" evidence="11">
    <location>
        <begin position="237"/>
        <end position="254"/>
    </location>
</feature>
<dbReference type="GO" id="GO:0016175">
    <property type="term" value="F:superoxide-generating NAD(P)H oxidase activity"/>
    <property type="evidence" value="ECO:0007669"/>
    <property type="project" value="TreeGrafter"/>
</dbReference>
<evidence type="ECO:0000256" key="9">
    <source>
        <dbReference type="ARBA" id="ARBA00023065"/>
    </source>
</evidence>
<dbReference type="GO" id="GO:0043020">
    <property type="term" value="C:NADPH oxidase complex"/>
    <property type="evidence" value="ECO:0007669"/>
    <property type="project" value="TreeGrafter"/>
</dbReference>
<evidence type="ECO:0000313" key="14">
    <source>
        <dbReference type="Proteomes" id="UP001211065"/>
    </source>
</evidence>
<dbReference type="SFLD" id="SFLDS00052">
    <property type="entry name" value="Ferric_Reductase_Domain"/>
    <property type="match status" value="1"/>
</dbReference>
<evidence type="ECO:0000256" key="6">
    <source>
        <dbReference type="ARBA" id="ARBA00022989"/>
    </source>
</evidence>
<keyword evidence="9" id="KW-0813">Transport</keyword>
<feature type="domain" description="FAD-binding FR-type" evidence="12">
    <location>
        <begin position="258"/>
        <end position="367"/>
    </location>
</feature>
<dbReference type="InterPro" id="IPR039261">
    <property type="entry name" value="FNR_nucleotide-bd"/>
</dbReference>
<feature type="transmembrane region" description="Helical" evidence="11">
    <location>
        <begin position="38"/>
        <end position="58"/>
    </location>
</feature>
<dbReference type="Gene3D" id="2.40.30.10">
    <property type="entry name" value="Translation factors"/>
    <property type="match status" value="1"/>
</dbReference>
<dbReference type="EMBL" id="JADGJW010000554">
    <property type="protein sequence ID" value="KAJ3215297.1"/>
    <property type="molecule type" value="Genomic_DNA"/>
</dbReference>
<name>A0AAD5TYA4_9FUNG</name>
<dbReference type="GO" id="GO:0006811">
    <property type="term" value="P:monoatomic ion transport"/>
    <property type="evidence" value="ECO:0007669"/>
    <property type="project" value="UniProtKB-KW"/>
</dbReference>
<dbReference type="Pfam" id="PF08022">
    <property type="entry name" value="FAD_binding_8"/>
    <property type="match status" value="1"/>
</dbReference>
<keyword evidence="6 11" id="KW-1133">Transmembrane helix</keyword>
<dbReference type="Gene3D" id="3.40.50.80">
    <property type="entry name" value="Nucleotide-binding domain of ferredoxin-NADP reductase (FNR) module"/>
    <property type="match status" value="1"/>
</dbReference>
<dbReference type="CDD" id="cd06186">
    <property type="entry name" value="NOX_Duox_like_FAD_NADP"/>
    <property type="match status" value="1"/>
</dbReference>
<keyword evidence="8" id="KW-0408">Iron</keyword>
<dbReference type="SFLD" id="SFLDG01168">
    <property type="entry name" value="Ferric_reductase_subgroup_(FRE"/>
    <property type="match status" value="1"/>
</dbReference>
<comment type="subcellular location">
    <subcellularLocation>
        <location evidence="1">Membrane</location>
        <topology evidence="1">Multi-pass membrane protein</topology>
    </subcellularLocation>
</comment>
<organism evidence="13 14">
    <name type="scientific">Clydaea vesicula</name>
    <dbReference type="NCBI Taxonomy" id="447962"/>
    <lineage>
        <taxon>Eukaryota</taxon>
        <taxon>Fungi</taxon>
        <taxon>Fungi incertae sedis</taxon>
        <taxon>Chytridiomycota</taxon>
        <taxon>Chytridiomycota incertae sedis</taxon>
        <taxon>Chytridiomycetes</taxon>
        <taxon>Lobulomycetales</taxon>
        <taxon>Lobulomycetaceae</taxon>
        <taxon>Clydaea</taxon>
    </lineage>
</organism>
<comment type="caution">
    <text evidence="13">The sequence shown here is derived from an EMBL/GenBank/DDBJ whole genome shotgun (WGS) entry which is preliminary data.</text>
</comment>
<sequence>MTKQMHAVTIAEVPLRTNKAVFGVRFQNWMVNEGPKRIFLTLWILANIGYFAYSWWALWTDKNLTTFRSILGWALPTARGAANLLNFNCAAILFTVCRNLISILRTTFLNKLVPFDKNITFHIVIAWCIAFWSYVHCVAHYFNYLYVQQALTDDNGVMRTAVSLALLSGPGLTGQVITIAFFLMITSAVEGVRRKYFEIFWFTHHLFIVFFGATLIHGSFCFIKGDSGDPCRGGATFWKWWVPSAFIFIVERILREVKGRRKTYISKVVQHPSKVVEVQITKPSCKTEAGQYIFLCCPEIAAYEWHPFTLTSSPHEPFISVHIRVVGDWTTKFAERLGCRFGKDDKPRHNTLPYVMVDGPYGSASEDVFDYEVAILVGAGIGVTPFASILKTIWYRLSQPNGLKLLKKVYFIWSCREQSAFEWFQDLLKTLEEDIRQNGPKFQNFLSINSFLTAKMSSDNAHNIYLQEADEENDLDAITGLRARTFFGRPNFDEIFKKVRSTHRGTDVGVFFCGPKVVSGKLHIACNTWTEAEPGGTRFFYGKENF</sequence>
<dbReference type="InterPro" id="IPR013121">
    <property type="entry name" value="Fe_red_NAD-bd_6"/>
</dbReference>
<feature type="transmembrane region" description="Helical" evidence="11">
    <location>
        <begin position="121"/>
        <end position="142"/>
    </location>
</feature>
<feature type="transmembrane region" description="Helical" evidence="11">
    <location>
        <begin position="78"/>
        <end position="101"/>
    </location>
</feature>
<dbReference type="FunFam" id="3.40.50.80:FF:000004">
    <property type="entry name" value="NADPH oxidase isoform 2"/>
    <property type="match status" value="1"/>
</dbReference>
<dbReference type="Pfam" id="PF01794">
    <property type="entry name" value="Ferric_reduct"/>
    <property type="match status" value="1"/>
</dbReference>
<evidence type="ECO:0000256" key="8">
    <source>
        <dbReference type="ARBA" id="ARBA00023004"/>
    </source>
</evidence>
<dbReference type="GO" id="GO:0046872">
    <property type="term" value="F:metal ion binding"/>
    <property type="evidence" value="ECO:0007669"/>
    <property type="project" value="UniProtKB-KW"/>
</dbReference>
<dbReference type="SUPFAM" id="SSF63380">
    <property type="entry name" value="Riboflavin synthase domain-like"/>
    <property type="match status" value="1"/>
</dbReference>
<evidence type="ECO:0000313" key="13">
    <source>
        <dbReference type="EMBL" id="KAJ3215297.1"/>
    </source>
</evidence>
<dbReference type="InterPro" id="IPR017927">
    <property type="entry name" value="FAD-bd_FR_type"/>
</dbReference>
<dbReference type="AlphaFoldDB" id="A0AAD5TYA4"/>
<dbReference type="GO" id="GO:0042554">
    <property type="term" value="P:superoxide anion generation"/>
    <property type="evidence" value="ECO:0007669"/>
    <property type="project" value="TreeGrafter"/>
</dbReference>
<dbReference type="SFLD" id="SFLDG01169">
    <property type="entry name" value="NADPH_oxidase_subgroup_(NOX)"/>
    <property type="match status" value="1"/>
</dbReference>
<keyword evidence="4" id="KW-0479">Metal-binding</keyword>
<dbReference type="InterPro" id="IPR017938">
    <property type="entry name" value="Riboflavin_synthase-like_b-brl"/>
</dbReference>
<keyword evidence="10 11" id="KW-0472">Membrane</keyword>
<dbReference type="Pfam" id="PF08030">
    <property type="entry name" value="NAD_binding_6"/>
    <property type="match status" value="1"/>
</dbReference>
<evidence type="ECO:0000259" key="12">
    <source>
        <dbReference type="PROSITE" id="PS51384"/>
    </source>
</evidence>
<evidence type="ECO:0000256" key="2">
    <source>
        <dbReference type="ARBA" id="ARBA00022617"/>
    </source>
</evidence>
<evidence type="ECO:0000256" key="7">
    <source>
        <dbReference type="ARBA" id="ARBA00023002"/>
    </source>
</evidence>
<evidence type="ECO:0000256" key="1">
    <source>
        <dbReference type="ARBA" id="ARBA00004141"/>
    </source>
</evidence>
<keyword evidence="7" id="KW-0560">Oxidoreductase</keyword>
<accession>A0AAD5TYA4</accession>
<dbReference type="Proteomes" id="UP001211065">
    <property type="component" value="Unassembled WGS sequence"/>
</dbReference>
<dbReference type="PANTHER" id="PTHR11972">
    <property type="entry name" value="NADPH OXIDASE"/>
    <property type="match status" value="1"/>
</dbReference>
<dbReference type="InterPro" id="IPR013130">
    <property type="entry name" value="Fe3_Rdtase_TM_dom"/>
</dbReference>
<evidence type="ECO:0000256" key="4">
    <source>
        <dbReference type="ARBA" id="ARBA00022723"/>
    </source>
</evidence>